<dbReference type="GO" id="GO:0002143">
    <property type="term" value="P:tRNA wobble position uridine thiolation"/>
    <property type="evidence" value="ECO:0007669"/>
    <property type="project" value="InterPro"/>
</dbReference>
<sequence length="98" mass="10739">MILHHVQTSALNDNALAVCLRFCAPQDSIVLSSDAVIALLDQQWLNKLKPFNIMALADDVAARGLTEKHLAASSIAINLISMNEFVAQSLTHQKVITW</sequence>
<dbReference type="EMBL" id="JAKIKP010000016">
    <property type="protein sequence ID" value="MCL1144155.1"/>
    <property type="molecule type" value="Genomic_DNA"/>
</dbReference>
<dbReference type="Gene3D" id="3.40.1260.10">
    <property type="entry name" value="DsrEFH-like"/>
    <property type="match status" value="1"/>
</dbReference>
<evidence type="ECO:0000313" key="1">
    <source>
        <dbReference type="EMBL" id="MCL1144155.1"/>
    </source>
</evidence>
<dbReference type="PANTHER" id="PTHR37526:SF1">
    <property type="entry name" value="PROTEIN TUSB"/>
    <property type="match status" value="1"/>
</dbReference>
<reference evidence="1" key="1">
    <citation type="submission" date="2022-01" db="EMBL/GenBank/DDBJ databases">
        <title>Whole genome-based taxonomy of the Shewanellaceae.</title>
        <authorList>
            <person name="Martin-Rodriguez A.J."/>
        </authorList>
    </citation>
    <scope>NUCLEOTIDE SEQUENCE</scope>
    <source>
        <strain evidence="1">DSM 16422</strain>
    </source>
</reference>
<keyword evidence="2" id="KW-1185">Reference proteome</keyword>
<dbReference type="NCBIfam" id="TIGR03011">
    <property type="entry name" value="sulf_tusB_dsrH"/>
    <property type="match status" value="1"/>
</dbReference>
<comment type="caution">
    <text evidence="1">The sequence shown here is derived from an EMBL/GenBank/DDBJ whole genome shotgun (WGS) entry which is preliminary data.</text>
</comment>
<dbReference type="SUPFAM" id="SSF75169">
    <property type="entry name" value="DsrEFH-like"/>
    <property type="match status" value="1"/>
</dbReference>
<dbReference type="Proteomes" id="UP001139333">
    <property type="component" value="Unassembled WGS sequence"/>
</dbReference>
<organism evidence="1 2">
    <name type="scientific">Shewanella gaetbuli</name>
    <dbReference type="NCBI Taxonomy" id="220752"/>
    <lineage>
        <taxon>Bacteria</taxon>
        <taxon>Pseudomonadati</taxon>
        <taxon>Pseudomonadota</taxon>
        <taxon>Gammaproteobacteria</taxon>
        <taxon>Alteromonadales</taxon>
        <taxon>Shewanellaceae</taxon>
        <taxon>Shewanella</taxon>
    </lineage>
</organism>
<dbReference type="Pfam" id="PF04077">
    <property type="entry name" value="DsrH"/>
    <property type="match status" value="1"/>
</dbReference>
<dbReference type="AlphaFoldDB" id="A0A9X2CMY4"/>
<gene>
    <name evidence="1" type="primary">tusB</name>
    <name evidence="1" type="ORF">L2672_15865</name>
</gene>
<protein>
    <submittedName>
        <fullName evidence="1">Sulfurtransferase complex subunit TusB</fullName>
    </submittedName>
</protein>
<name>A0A9X2CMY4_9GAMM</name>
<dbReference type="InterPro" id="IPR027396">
    <property type="entry name" value="DsrEFH-like"/>
</dbReference>
<proteinExistence type="predicted"/>
<dbReference type="PANTHER" id="PTHR37526">
    <property type="entry name" value="PROTEIN TUSB"/>
    <property type="match status" value="1"/>
</dbReference>
<dbReference type="RefSeq" id="WP_248996824.1">
    <property type="nucleotide sequence ID" value="NZ_JAKIKP010000016.1"/>
</dbReference>
<dbReference type="InterPro" id="IPR007215">
    <property type="entry name" value="Sulphur_relay_TusB/DsrH"/>
</dbReference>
<dbReference type="GO" id="GO:1990228">
    <property type="term" value="C:sulfurtransferase complex"/>
    <property type="evidence" value="ECO:0007669"/>
    <property type="project" value="TreeGrafter"/>
</dbReference>
<evidence type="ECO:0000313" key="2">
    <source>
        <dbReference type="Proteomes" id="UP001139333"/>
    </source>
</evidence>
<accession>A0A9X2CMY4</accession>